<evidence type="ECO:0000313" key="5">
    <source>
        <dbReference type="Proteomes" id="UP000008915"/>
    </source>
</evidence>
<feature type="transmembrane region" description="Helical" evidence="2">
    <location>
        <begin position="329"/>
        <end position="349"/>
    </location>
</feature>
<organism evidence="4 5">
    <name type="scientific">Thermaerobacter marianensis (strain ATCC 700841 / DSM 12885 / JCM 10246 / 7p75a)</name>
    <dbReference type="NCBI Taxonomy" id="644966"/>
    <lineage>
        <taxon>Bacteria</taxon>
        <taxon>Bacillati</taxon>
        <taxon>Bacillota</taxon>
        <taxon>Clostridia</taxon>
        <taxon>Eubacteriales</taxon>
        <taxon>Clostridiales Family XVII. Incertae Sedis</taxon>
        <taxon>Thermaerobacter</taxon>
    </lineage>
</organism>
<sequence length="570" mass="57986">MGVRVSRWTLAYFAAALACFMLAQAAMALGWSYPVQGLFAPTTLAVVHLLTIGWLSLLILGALQQFVPVITRRSLASDAAAAWALGLMVAGLGGMVTGFLALPGGPLPPGGAAPAGEPAGALAVALPAGGALVLAGFTVAAVNLAVGLWCARPLVLPARFVAAGLAFLLVTGGLGVTLALILAHSAGAARYLPAPLTARLLGQGLPLHMAAGIGGWFTLTAMGVAYQLLSMFTLAPEERGATGRWVLRLAGGGLAAAWLGGLARLLLAGGTAAGAAAGAGFVPWVLQGLSWLATAGSVAAVAGVALYLADMARLYRQRRRPVLELNARYAPAALVALGLGLALTAAGAVTGRLAAWTPALVYLLLFGWLSGLGLTQLYKIVPFLTWLEKFGPRLGRGPAVRVQDLVDEPRAQPWFWLYFGAVAVGTAAALGGWQGPWRVATTLTLAATWGVSVELWRARHAEPKPWAGPVTPPWLGGAARAGTTRRATGMAQSGPVGNATGVTLRAASGTPPALARPVPPVRPANEPEAPSAQSARRAAAPEAGHTDPQGERDAAAMAKAGTTHAGPAGR</sequence>
<evidence type="ECO:0008006" key="6">
    <source>
        <dbReference type="Google" id="ProtNLM"/>
    </source>
</evidence>
<feature type="transmembrane region" description="Helical" evidence="2">
    <location>
        <begin position="355"/>
        <end position="374"/>
    </location>
</feature>
<reference evidence="4 5" key="1">
    <citation type="journal article" date="2010" name="Stand. Genomic Sci.">
        <title>Complete genome sequence of Thermaerobacter marianensis type strain (7p75a).</title>
        <authorList>
            <person name="Han C."/>
            <person name="Gu W."/>
            <person name="Zhang X."/>
            <person name="Lapidus A."/>
            <person name="Nolan M."/>
            <person name="Copeland A."/>
            <person name="Lucas S."/>
            <person name="Del Rio T.G."/>
            <person name="Tice H."/>
            <person name="Cheng J.F."/>
            <person name="Tapia R."/>
            <person name="Goodwin L."/>
            <person name="Pitluck S."/>
            <person name="Pagani I."/>
            <person name="Ivanova N."/>
            <person name="Mavromatis K."/>
            <person name="Mikhailova N."/>
            <person name="Pati A."/>
            <person name="Chen A."/>
            <person name="Palaniappan K."/>
            <person name="Land M."/>
            <person name="Hauser L."/>
            <person name="Chang Y.J."/>
            <person name="Jeffries C.D."/>
            <person name="Schneider S."/>
            <person name="Rohde M."/>
            <person name="Goker M."/>
            <person name="Pukall R."/>
            <person name="Woyke T."/>
            <person name="Bristow J."/>
            <person name="Eisen J.A."/>
            <person name="Markowitz V."/>
            <person name="Hugenholtz P."/>
            <person name="Kyrpides N.C."/>
            <person name="Klenk H.P."/>
            <person name="Detter J.C."/>
        </authorList>
    </citation>
    <scope>NUCLEOTIDE SEQUENCE [LARGE SCALE GENOMIC DNA]</scope>
    <source>
        <strain evidence="5">ATCC 700841 / DSM 12885 / JCM 10246 / 7p75a</strain>
    </source>
</reference>
<accession>E6SGF5</accession>
<feature type="transmembrane region" description="Helical" evidence="2">
    <location>
        <begin position="38"/>
        <end position="60"/>
    </location>
</feature>
<feature type="transmembrane region" description="Helical" evidence="2">
    <location>
        <begin position="81"/>
        <end position="102"/>
    </location>
</feature>
<feature type="region of interest" description="Disordered" evidence="1">
    <location>
        <begin position="467"/>
        <end position="570"/>
    </location>
</feature>
<dbReference type="PROSITE" id="PS51257">
    <property type="entry name" value="PROKAR_LIPOPROTEIN"/>
    <property type="match status" value="1"/>
</dbReference>
<keyword evidence="3" id="KW-0732">Signal</keyword>
<evidence type="ECO:0000256" key="3">
    <source>
        <dbReference type="SAM" id="SignalP"/>
    </source>
</evidence>
<evidence type="ECO:0000256" key="2">
    <source>
        <dbReference type="SAM" id="Phobius"/>
    </source>
</evidence>
<feature type="transmembrane region" description="Helical" evidence="2">
    <location>
        <begin position="160"/>
        <end position="187"/>
    </location>
</feature>
<evidence type="ECO:0000256" key="1">
    <source>
        <dbReference type="SAM" id="MobiDB-lite"/>
    </source>
</evidence>
<proteinExistence type="predicted"/>
<dbReference type="RefSeq" id="WP_013495911.1">
    <property type="nucleotide sequence ID" value="NC_014831.1"/>
</dbReference>
<name>E6SGF5_THEM7</name>
<keyword evidence="5" id="KW-1185">Reference proteome</keyword>
<dbReference type="Proteomes" id="UP000008915">
    <property type="component" value="Chromosome"/>
</dbReference>
<feature type="compositionally biased region" description="Low complexity" evidence="1">
    <location>
        <begin position="476"/>
        <end position="489"/>
    </location>
</feature>
<feature type="compositionally biased region" description="Low complexity" evidence="1">
    <location>
        <begin position="555"/>
        <end position="570"/>
    </location>
</feature>
<keyword evidence="2" id="KW-0812">Transmembrane</keyword>
<keyword evidence="2" id="KW-0472">Membrane</keyword>
<feature type="transmembrane region" description="Helical" evidence="2">
    <location>
        <begin position="246"/>
        <end position="268"/>
    </location>
</feature>
<dbReference type="AlphaFoldDB" id="E6SGF5"/>
<feature type="compositionally biased region" description="Low complexity" evidence="1">
    <location>
        <begin position="523"/>
        <end position="543"/>
    </location>
</feature>
<keyword evidence="2" id="KW-1133">Transmembrane helix</keyword>
<feature type="chain" id="PRO_5038834934" description="Permease for cytosine/purines uracil thiamine allantoin" evidence="3">
    <location>
        <begin position="26"/>
        <end position="570"/>
    </location>
</feature>
<feature type="transmembrane region" description="Helical" evidence="2">
    <location>
        <begin position="415"/>
        <end position="433"/>
    </location>
</feature>
<dbReference type="eggNOG" id="COG3278">
    <property type="taxonomic scope" value="Bacteria"/>
</dbReference>
<feature type="transmembrane region" description="Helical" evidence="2">
    <location>
        <begin position="122"/>
        <end position="148"/>
    </location>
</feature>
<dbReference type="STRING" id="644966.Tmar_1494"/>
<dbReference type="InterPro" id="IPR036927">
    <property type="entry name" value="Cyt_c_oxase-like_su1_sf"/>
</dbReference>
<dbReference type="KEGG" id="tmr:Tmar_1494"/>
<dbReference type="EMBL" id="CP002344">
    <property type="protein sequence ID" value="ADU51607.1"/>
    <property type="molecule type" value="Genomic_DNA"/>
</dbReference>
<feature type="signal peptide" evidence="3">
    <location>
        <begin position="1"/>
        <end position="25"/>
    </location>
</feature>
<reference evidence="5" key="2">
    <citation type="journal article" date="2010" name="Stand. Genomic Sci.">
        <title>Complete genome sequence of Thermaerobacter marianensis type strain (7p75aT).</title>
        <authorList>
            <person name="Han C."/>
            <person name="Gu W."/>
            <person name="Zhang X."/>
            <person name="Lapidus A."/>
            <person name="Nolan M."/>
            <person name="Copeland A."/>
            <person name="Lucas S."/>
            <person name="Glavina Del Rio T."/>
            <person name="Tice H."/>
            <person name="Cheng J."/>
            <person name="Tapia R."/>
            <person name="Goodwin L."/>
            <person name="Pitluck S."/>
            <person name="Pagani I."/>
            <person name="Ivanova N."/>
            <person name="Mavromatis K."/>
            <person name="Mikhailova N."/>
            <person name="Pati A."/>
            <person name="Chen A."/>
            <person name="Palaniappan K."/>
            <person name="Land M."/>
            <person name="Hauser L."/>
            <person name="Chang Y."/>
            <person name="Jeffries C."/>
            <person name="Schneider S."/>
            <person name="Rohde M."/>
            <person name="Goker M."/>
            <person name="Pukall R."/>
            <person name="Woyke T."/>
            <person name="Bristow J."/>
            <person name="Eisen J."/>
            <person name="Markowitz V."/>
            <person name="Hugenholtz P."/>
            <person name="Kyrpides N."/>
            <person name="Klenk H."/>
            <person name="Detter J."/>
        </authorList>
    </citation>
    <scope>NUCLEOTIDE SEQUENCE [LARGE SCALE GENOMIC DNA]</scope>
    <source>
        <strain evidence="5">ATCC 700841 / DSM 12885 / JCM 10246 / 7p75a</strain>
    </source>
</reference>
<feature type="compositionally biased region" description="Basic and acidic residues" evidence="1">
    <location>
        <begin position="544"/>
        <end position="554"/>
    </location>
</feature>
<dbReference type="HOGENOM" id="CLU_034656_0_0_9"/>
<dbReference type="Gene3D" id="1.20.210.10">
    <property type="entry name" value="Cytochrome c oxidase-like, subunit I domain"/>
    <property type="match status" value="1"/>
</dbReference>
<evidence type="ECO:0000313" key="4">
    <source>
        <dbReference type="EMBL" id="ADU51607.1"/>
    </source>
</evidence>
<feature type="transmembrane region" description="Helical" evidence="2">
    <location>
        <begin position="207"/>
        <end position="234"/>
    </location>
</feature>
<protein>
    <recommendedName>
        <fullName evidence="6">Permease for cytosine/purines uracil thiamine allantoin</fullName>
    </recommendedName>
</protein>
<gene>
    <name evidence="4" type="ordered locus">Tmar_1494</name>
</gene>
<feature type="transmembrane region" description="Helical" evidence="2">
    <location>
        <begin position="288"/>
        <end position="309"/>
    </location>
</feature>